<dbReference type="HOGENOM" id="CLU_006855_9_0_1"/>
<gene>
    <name evidence="12" type="ORF">CAPTEDRAFT_180472</name>
</gene>
<feature type="binding site" evidence="8">
    <location>
        <position position="215"/>
    </location>
    <ligand>
        <name>Na(+)</name>
        <dbReference type="ChEBI" id="CHEBI:29101"/>
        <label>1</label>
    </ligand>
</feature>
<evidence type="ECO:0000256" key="7">
    <source>
        <dbReference type="ARBA" id="ARBA00023180"/>
    </source>
</evidence>
<keyword evidence="11" id="KW-0732">Signal</keyword>
<dbReference type="InterPro" id="IPR037272">
    <property type="entry name" value="SNS_sf"/>
</dbReference>
<dbReference type="GO" id="GO:0005283">
    <property type="term" value="F:amino acid:sodium symporter activity"/>
    <property type="evidence" value="ECO:0007669"/>
    <property type="project" value="TreeGrafter"/>
</dbReference>
<dbReference type="Proteomes" id="UP000014760">
    <property type="component" value="Unassembled WGS sequence"/>
</dbReference>
<feature type="transmembrane region" description="Helical" evidence="10">
    <location>
        <begin position="453"/>
        <end position="476"/>
    </location>
</feature>
<dbReference type="GO" id="GO:0046872">
    <property type="term" value="F:metal ion binding"/>
    <property type="evidence" value="ECO:0007669"/>
    <property type="project" value="UniProtKB-KW"/>
</dbReference>
<feature type="binding site" evidence="8">
    <location>
        <position position="247"/>
    </location>
    <ligand>
        <name>Na(+)</name>
        <dbReference type="ChEBI" id="CHEBI:29101"/>
        <label>1</label>
    </ligand>
</feature>
<reference evidence="13" key="3">
    <citation type="submission" date="2015-06" db="UniProtKB">
        <authorList>
            <consortium name="EnsemblMetazoa"/>
        </authorList>
    </citation>
    <scope>IDENTIFICATION</scope>
</reference>
<dbReference type="InterPro" id="IPR000175">
    <property type="entry name" value="Na/ntran_symport"/>
</dbReference>
<comment type="similarity">
    <text evidence="2">Belongs to the sodium:neurotransmitter symporter (SNF) (TC 2.A.22) family.</text>
</comment>
<dbReference type="EMBL" id="AMQN01010297">
    <property type="status" value="NOT_ANNOTATED_CDS"/>
    <property type="molecule type" value="Genomic_DNA"/>
</dbReference>
<accession>R7TYZ7</accession>
<dbReference type="PRINTS" id="PR00176">
    <property type="entry name" value="NANEUSMPORT"/>
</dbReference>
<proteinExistence type="inferred from homology"/>
<feature type="signal peptide" evidence="11">
    <location>
        <begin position="1"/>
        <end position="17"/>
    </location>
</feature>
<dbReference type="Pfam" id="PF00209">
    <property type="entry name" value="SNF"/>
    <property type="match status" value="1"/>
</dbReference>
<keyword evidence="7" id="KW-0325">Glycoprotein</keyword>
<keyword evidence="5 10" id="KW-1133">Transmembrane helix</keyword>
<feature type="transmembrane region" description="Helical" evidence="10">
    <location>
        <begin position="300"/>
        <end position="321"/>
    </location>
</feature>
<dbReference type="OrthoDB" id="6581954at2759"/>
<dbReference type="PANTHER" id="PTHR11616">
    <property type="entry name" value="SODIUM/CHLORIDE DEPENDENT TRANSPORTER"/>
    <property type="match status" value="1"/>
</dbReference>
<evidence type="ECO:0000256" key="8">
    <source>
        <dbReference type="PIRSR" id="PIRSR600175-1"/>
    </source>
</evidence>
<dbReference type="SUPFAM" id="SSF161070">
    <property type="entry name" value="SNF-like"/>
    <property type="match status" value="1"/>
</dbReference>
<feature type="disulfide bond" evidence="9">
    <location>
        <begin position="76"/>
        <end position="85"/>
    </location>
</feature>
<keyword evidence="3" id="KW-0813">Transport</keyword>
<keyword evidence="8" id="KW-0479">Metal-binding</keyword>
<reference evidence="14" key="1">
    <citation type="submission" date="2012-12" db="EMBL/GenBank/DDBJ databases">
        <authorList>
            <person name="Hellsten U."/>
            <person name="Grimwood J."/>
            <person name="Chapman J.A."/>
            <person name="Shapiro H."/>
            <person name="Aerts A."/>
            <person name="Otillar R.P."/>
            <person name="Terry A.Y."/>
            <person name="Boore J.L."/>
            <person name="Simakov O."/>
            <person name="Marletaz F."/>
            <person name="Cho S.-J."/>
            <person name="Edsinger-Gonzales E."/>
            <person name="Havlak P."/>
            <person name="Kuo D.-H."/>
            <person name="Larsson T."/>
            <person name="Lv J."/>
            <person name="Arendt D."/>
            <person name="Savage R."/>
            <person name="Osoegawa K."/>
            <person name="de Jong P."/>
            <person name="Lindberg D.R."/>
            <person name="Seaver E.C."/>
            <person name="Weisblat D.A."/>
            <person name="Putnam N.H."/>
            <person name="Grigoriev I.V."/>
            <person name="Rokhsar D.S."/>
        </authorList>
    </citation>
    <scope>NUCLEOTIDE SEQUENCE</scope>
    <source>
        <strain evidence="14">I ESC-2004</strain>
    </source>
</reference>
<evidence type="ECO:0000256" key="5">
    <source>
        <dbReference type="ARBA" id="ARBA00022989"/>
    </source>
</evidence>
<evidence type="ECO:0000256" key="4">
    <source>
        <dbReference type="ARBA" id="ARBA00022692"/>
    </source>
</evidence>
<feature type="transmembrane region" description="Helical" evidence="10">
    <location>
        <begin position="241"/>
        <end position="266"/>
    </location>
</feature>
<feature type="binding site" evidence="8">
    <location>
        <position position="312"/>
    </location>
    <ligand>
        <name>Na(+)</name>
        <dbReference type="ChEBI" id="CHEBI:29101"/>
        <label>1</label>
    </ligand>
</feature>
<evidence type="ECO:0000256" key="6">
    <source>
        <dbReference type="ARBA" id="ARBA00023136"/>
    </source>
</evidence>
<evidence type="ECO:0000256" key="1">
    <source>
        <dbReference type="ARBA" id="ARBA00004141"/>
    </source>
</evidence>
<sequence>MLVLIGIPMFFIEISAGQFTGHGPMYAYEASPIFQGVGVGMVIMTFISNIYYNMIIGWSLYYMFASWQKVLPWYDCSNDFNTDKCYSKRQAEGFAEWLDEMVSKRESPSEEYFDLVVLDRSDTLTDSGYVKWDITLCFLLAWVMCFFCVIKGIKSSGKVVYFTATFPYLILIILLVKGLLLDGAKQGIDFYIIPDWSKLKTPKVWVDAAGQIFFSLSVGLGGLMSFASYNKFKNNVYRDTLIVSIGNCMTSFVSGFTIFAIIGHLAKVLGRDVDKVAKSGSGLAFVVYPEVVTYLDPPQLWATLFFFMLIMLGLDSQFAGIENCMTAMVDVFPKLRPYKTWVAFFNCFVSFFLGLTMCTQAGAYWLDLMGYYSSGLSLVIIGLCEVIVFAWVYGARNIKADIELMCGFQIEWHWWFCWSFVSPAVMIVILIFNCIDFTPLSYGDYVLPDWSQGLGWCMALVSMLAIPICAVLKFIASFSNPAFDGLGTLERLRKLTQPSPMWTARKNRETGSTDDDVSPPAAIQAYSNPAFEKPAPDTCDTVL</sequence>
<evidence type="ECO:0000256" key="10">
    <source>
        <dbReference type="SAM" id="Phobius"/>
    </source>
</evidence>
<comment type="subcellular location">
    <subcellularLocation>
        <location evidence="1">Membrane</location>
        <topology evidence="1">Multi-pass membrane protein</topology>
    </subcellularLocation>
</comment>
<evidence type="ECO:0000313" key="13">
    <source>
        <dbReference type="EnsemblMetazoa" id="CapteP180472"/>
    </source>
</evidence>
<evidence type="ECO:0000313" key="14">
    <source>
        <dbReference type="Proteomes" id="UP000014760"/>
    </source>
</evidence>
<dbReference type="GO" id="GO:0089718">
    <property type="term" value="P:amino acid import across plasma membrane"/>
    <property type="evidence" value="ECO:0007669"/>
    <property type="project" value="TreeGrafter"/>
</dbReference>
<evidence type="ECO:0000256" key="2">
    <source>
        <dbReference type="ARBA" id="ARBA00006459"/>
    </source>
</evidence>
<evidence type="ECO:0008006" key="15">
    <source>
        <dbReference type="Google" id="ProtNLM"/>
    </source>
</evidence>
<keyword evidence="6 10" id="KW-0472">Membrane</keyword>
<dbReference type="EnsemblMetazoa" id="CapteT180472">
    <property type="protein sequence ID" value="CapteP180472"/>
    <property type="gene ID" value="CapteG180472"/>
</dbReference>
<feature type="chain" id="PRO_5008787469" description="Transporter" evidence="11">
    <location>
        <begin position="18"/>
        <end position="543"/>
    </location>
</feature>
<keyword evidence="4 10" id="KW-0812">Transmembrane</keyword>
<evidence type="ECO:0000256" key="9">
    <source>
        <dbReference type="PIRSR" id="PIRSR600175-2"/>
    </source>
</evidence>
<keyword evidence="8" id="KW-0915">Sodium</keyword>
<dbReference type="PANTHER" id="PTHR11616:SF321">
    <property type="entry name" value="SODIUM-DEPENDENT NUTRIENT AMINO ACID TRANSPORTER 1-RELATED"/>
    <property type="match status" value="1"/>
</dbReference>
<evidence type="ECO:0000256" key="3">
    <source>
        <dbReference type="ARBA" id="ARBA00022448"/>
    </source>
</evidence>
<feature type="transmembrane region" description="Helical" evidence="10">
    <location>
        <begin position="208"/>
        <end position="229"/>
    </location>
</feature>
<feature type="transmembrane region" description="Helical" evidence="10">
    <location>
        <begin position="159"/>
        <end position="180"/>
    </location>
</feature>
<dbReference type="OMA" id="SEEYWIR"/>
<feature type="binding site" evidence="8">
    <location>
        <position position="315"/>
    </location>
    <ligand>
        <name>Na(+)</name>
        <dbReference type="ChEBI" id="CHEBI:29101"/>
        <label>1</label>
    </ligand>
</feature>
<feature type="transmembrane region" description="Helical" evidence="10">
    <location>
        <begin position="341"/>
        <end position="365"/>
    </location>
</feature>
<dbReference type="EMBL" id="KB307525">
    <property type="protein sequence ID" value="ELT98822.1"/>
    <property type="molecule type" value="Genomic_DNA"/>
</dbReference>
<name>R7TYZ7_CAPTE</name>
<protein>
    <recommendedName>
        <fullName evidence="15">Transporter</fullName>
    </recommendedName>
</protein>
<keyword evidence="14" id="KW-1185">Reference proteome</keyword>
<dbReference type="PROSITE" id="PS50267">
    <property type="entry name" value="NA_NEUROTRAN_SYMP_3"/>
    <property type="match status" value="1"/>
</dbReference>
<dbReference type="STRING" id="283909.R7TYZ7"/>
<organism evidence="12">
    <name type="scientific">Capitella teleta</name>
    <name type="common">Polychaete worm</name>
    <dbReference type="NCBI Taxonomy" id="283909"/>
    <lineage>
        <taxon>Eukaryota</taxon>
        <taxon>Metazoa</taxon>
        <taxon>Spiralia</taxon>
        <taxon>Lophotrochozoa</taxon>
        <taxon>Annelida</taxon>
        <taxon>Polychaeta</taxon>
        <taxon>Sedentaria</taxon>
        <taxon>Scolecida</taxon>
        <taxon>Capitellidae</taxon>
        <taxon>Capitella</taxon>
    </lineage>
</organism>
<dbReference type="AlphaFoldDB" id="R7TYZ7"/>
<dbReference type="GO" id="GO:0005886">
    <property type="term" value="C:plasma membrane"/>
    <property type="evidence" value="ECO:0007669"/>
    <property type="project" value="TreeGrafter"/>
</dbReference>
<keyword evidence="9" id="KW-1015">Disulfide bond</keyword>
<feature type="transmembrane region" description="Helical" evidence="10">
    <location>
        <begin position="129"/>
        <end position="150"/>
    </location>
</feature>
<feature type="transmembrane region" description="Helical" evidence="10">
    <location>
        <begin position="371"/>
        <end position="393"/>
    </location>
</feature>
<evidence type="ECO:0000313" key="12">
    <source>
        <dbReference type="EMBL" id="ELT98822.1"/>
    </source>
</evidence>
<feature type="binding site" evidence="8">
    <location>
        <position position="316"/>
    </location>
    <ligand>
        <name>Na(+)</name>
        <dbReference type="ChEBI" id="CHEBI:29101"/>
        <label>1</label>
    </ligand>
</feature>
<reference evidence="12 14" key="2">
    <citation type="journal article" date="2013" name="Nature">
        <title>Insights into bilaterian evolution from three spiralian genomes.</title>
        <authorList>
            <person name="Simakov O."/>
            <person name="Marletaz F."/>
            <person name="Cho S.J."/>
            <person name="Edsinger-Gonzales E."/>
            <person name="Havlak P."/>
            <person name="Hellsten U."/>
            <person name="Kuo D.H."/>
            <person name="Larsson T."/>
            <person name="Lv J."/>
            <person name="Arendt D."/>
            <person name="Savage R."/>
            <person name="Osoegawa K."/>
            <person name="de Jong P."/>
            <person name="Grimwood J."/>
            <person name="Chapman J.A."/>
            <person name="Shapiro H."/>
            <person name="Aerts A."/>
            <person name="Otillar R.P."/>
            <person name="Terry A.Y."/>
            <person name="Boore J.L."/>
            <person name="Grigoriev I.V."/>
            <person name="Lindberg D.R."/>
            <person name="Seaver E.C."/>
            <person name="Weisblat D.A."/>
            <person name="Putnam N.H."/>
            <person name="Rokhsar D.S."/>
        </authorList>
    </citation>
    <scope>NUCLEOTIDE SEQUENCE</scope>
    <source>
        <strain evidence="12 14">I ESC-2004</strain>
    </source>
</reference>
<evidence type="ECO:0000256" key="11">
    <source>
        <dbReference type="SAM" id="SignalP"/>
    </source>
</evidence>
<feature type="transmembrane region" description="Helical" evidence="10">
    <location>
        <begin position="414"/>
        <end position="433"/>
    </location>
</feature>